<evidence type="ECO:0000313" key="3">
    <source>
        <dbReference type="EMBL" id="KKZ67685.1"/>
    </source>
</evidence>
<gene>
    <name evidence="3" type="ORF">EMCG_06745</name>
</gene>
<dbReference type="OrthoDB" id="4188371at2759"/>
<evidence type="ECO:0000256" key="1">
    <source>
        <dbReference type="SAM" id="MobiDB-lite"/>
    </source>
</evidence>
<dbReference type="InterPro" id="IPR010916">
    <property type="entry name" value="TonB_box_CS"/>
</dbReference>
<comment type="caution">
    <text evidence="3">The sequence shown here is derived from an EMBL/GenBank/DDBJ whole genome shotgun (WGS) entry which is preliminary data.</text>
</comment>
<organism evidence="3 4">
    <name type="scientific">[Emmonsia] crescens</name>
    <dbReference type="NCBI Taxonomy" id="73230"/>
    <lineage>
        <taxon>Eukaryota</taxon>
        <taxon>Fungi</taxon>
        <taxon>Dikarya</taxon>
        <taxon>Ascomycota</taxon>
        <taxon>Pezizomycotina</taxon>
        <taxon>Eurotiomycetes</taxon>
        <taxon>Eurotiomycetidae</taxon>
        <taxon>Onygenales</taxon>
        <taxon>Ajellomycetaceae</taxon>
        <taxon>Emergomyces</taxon>
    </lineage>
</organism>
<feature type="signal peptide" evidence="2">
    <location>
        <begin position="1"/>
        <end position="20"/>
    </location>
</feature>
<feature type="region of interest" description="Disordered" evidence="1">
    <location>
        <begin position="60"/>
        <end position="149"/>
    </location>
</feature>
<keyword evidence="2" id="KW-0732">Signal</keyword>
<dbReference type="EMBL" id="LCZI01000217">
    <property type="protein sequence ID" value="KKZ67685.1"/>
    <property type="molecule type" value="Genomic_DNA"/>
</dbReference>
<feature type="compositionally biased region" description="Low complexity" evidence="1">
    <location>
        <begin position="82"/>
        <end position="143"/>
    </location>
</feature>
<evidence type="ECO:0000313" key="4">
    <source>
        <dbReference type="Proteomes" id="UP000034164"/>
    </source>
</evidence>
<evidence type="ECO:0000256" key="2">
    <source>
        <dbReference type="SAM" id="SignalP"/>
    </source>
</evidence>
<dbReference type="PROSITE" id="PS00430">
    <property type="entry name" value="TONB_DEPENDENT_REC_1"/>
    <property type="match status" value="1"/>
</dbReference>
<accession>A0A0G2IBM1</accession>
<reference evidence="4" key="1">
    <citation type="journal article" date="2015" name="PLoS Genet.">
        <title>The dynamic genome and transcriptome of the human fungal pathogen Blastomyces and close relative Emmonsia.</title>
        <authorList>
            <person name="Munoz J.F."/>
            <person name="Gauthier G.M."/>
            <person name="Desjardins C.A."/>
            <person name="Gallo J.E."/>
            <person name="Holder J."/>
            <person name="Sullivan T.D."/>
            <person name="Marty A.J."/>
            <person name="Carmen J.C."/>
            <person name="Chen Z."/>
            <person name="Ding L."/>
            <person name="Gujja S."/>
            <person name="Magrini V."/>
            <person name="Misas E."/>
            <person name="Mitreva M."/>
            <person name="Priest M."/>
            <person name="Saif S."/>
            <person name="Whiston E.A."/>
            <person name="Young S."/>
            <person name="Zeng Q."/>
            <person name="Goldman W.E."/>
            <person name="Mardis E.R."/>
            <person name="Taylor J.W."/>
            <person name="McEwen J.G."/>
            <person name="Clay O.K."/>
            <person name="Klein B.S."/>
            <person name="Cuomo C.A."/>
        </authorList>
    </citation>
    <scope>NUCLEOTIDE SEQUENCE [LARGE SCALE GENOMIC DNA]</scope>
    <source>
        <strain evidence="4">UAMH 3008</strain>
    </source>
</reference>
<protein>
    <submittedName>
        <fullName evidence="3">Uncharacterized protein</fullName>
    </submittedName>
</protein>
<feature type="chain" id="PRO_5002545862" evidence="2">
    <location>
        <begin position="21"/>
        <end position="176"/>
    </location>
</feature>
<sequence length="176" mass="17438">MSVKSIVFLAIMVFAIMASAANLPRAAAEKAVIGSPRGLRNQGFFGKIVARQETVTVTATADSCAPPDPVTSVSSHVPEIQSTESPVPVPVTTSSSSVAVPSASETPESSVDPLATSSTAVSSTPPASRVTPSASSPVSSEAATPPPIETNLAVRNGGLEGAILVGAAGFAALAAL</sequence>
<dbReference type="VEuPathDB" id="FungiDB:EMCG_06745"/>
<proteinExistence type="predicted"/>
<name>A0A0G2IBM1_9EURO</name>
<dbReference type="Proteomes" id="UP000034164">
    <property type="component" value="Unassembled WGS sequence"/>
</dbReference>
<dbReference type="AlphaFoldDB" id="A0A0G2IBM1"/>